<proteinExistence type="predicted"/>
<protein>
    <submittedName>
        <fullName evidence="1">Uncharacterized protein</fullName>
    </submittedName>
</protein>
<accession>A0A165HTQ5</accession>
<organism evidence="1 2">
    <name type="scientific">Exidia glandulosa HHB12029</name>
    <dbReference type="NCBI Taxonomy" id="1314781"/>
    <lineage>
        <taxon>Eukaryota</taxon>
        <taxon>Fungi</taxon>
        <taxon>Dikarya</taxon>
        <taxon>Basidiomycota</taxon>
        <taxon>Agaricomycotina</taxon>
        <taxon>Agaricomycetes</taxon>
        <taxon>Auriculariales</taxon>
        <taxon>Exidiaceae</taxon>
        <taxon>Exidia</taxon>
    </lineage>
</organism>
<dbReference type="EMBL" id="KV426008">
    <property type="protein sequence ID" value="KZV92448.1"/>
    <property type="molecule type" value="Genomic_DNA"/>
</dbReference>
<evidence type="ECO:0000313" key="2">
    <source>
        <dbReference type="Proteomes" id="UP000077266"/>
    </source>
</evidence>
<evidence type="ECO:0000313" key="1">
    <source>
        <dbReference type="EMBL" id="KZV92448.1"/>
    </source>
</evidence>
<name>A0A165HTQ5_EXIGL</name>
<keyword evidence="2" id="KW-1185">Reference proteome</keyword>
<dbReference type="Proteomes" id="UP000077266">
    <property type="component" value="Unassembled WGS sequence"/>
</dbReference>
<reference evidence="1 2" key="1">
    <citation type="journal article" date="2016" name="Mol. Biol. Evol.">
        <title>Comparative Genomics of Early-Diverging Mushroom-Forming Fungi Provides Insights into the Origins of Lignocellulose Decay Capabilities.</title>
        <authorList>
            <person name="Nagy L.G."/>
            <person name="Riley R."/>
            <person name="Tritt A."/>
            <person name="Adam C."/>
            <person name="Daum C."/>
            <person name="Floudas D."/>
            <person name="Sun H."/>
            <person name="Yadav J.S."/>
            <person name="Pangilinan J."/>
            <person name="Larsson K.H."/>
            <person name="Matsuura K."/>
            <person name="Barry K."/>
            <person name="Labutti K."/>
            <person name="Kuo R."/>
            <person name="Ohm R.A."/>
            <person name="Bhattacharya S.S."/>
            <person name="Shirouzu T."/>
            <person name="Yoshinaga Y."/>
            <person name="Martin F.M."/>
            <person name="Grigoriev I.V."/>
            <person name="Hibbett D.S."/>
        </authorList>
    </citation>
    <scope>NUCLEOTIDE SEQUENCE [LARGE SCALE GENOMIC DNA]</scope>
    <source>
        <strain evidence="1 2">HHB12029</strain>
    </source>
</reference>
<dbReference type="InParanoid" id="A0A165HTQ5"/>
<sequence>MDMLSLGLVGDLALKLSLAGTRILARLSDTDSRHIRETLNNTLNFESSHGPHWTPLGFTTVPFTITTSLAKRLVRMSLPLLAAPFVQYTTLYLPSLVELNIEVTTEDVDLRRFAFPAAPLQVPALRKLSLRAGTSVSVAVTTTAAEEFVLEGLTGFVVPMHLSVRGVVLVGEWRNPCPVTVYDEYGQNQAQ</sequence>
<dbReference type="AlphaFoldDB" id="A0A165HTQ5"/>
<gene>
    <name evidence="1" type="ORF">EXIGLDRAFT_768996</name>
</gene>